<dbReference type="PROSITE" id="PS00217">
    <property type="entry name" value="SUGAR_TRANSPORT_2"/>
    <property type="match status" value="1"/>
</dbReference>
<dbReference type="PRINTS" id="PR00171">
    <property type="entry name" value="SUGRTRNSPORT"/>
</dbReference>
<evidence type="ECO:0000256" key="2">
    <source>
        <dbReference type="ARBA" id="ARBA00010992"/>
    </source>
</evidence>
<dbReference type="Gene3D" id="1.20.1250.20">
    <property type="entry name" value="MFS general substrate transporter like domains"/>
    <property type="match status" value="1"/>
</dbReference>
<dbReference type="Proteomes" id="UP000279259">
    <property type="component" value="Unassembled WGS sequence"/>
</dbReference>
<dbReference type="Pfam" id="PF00083">
    <property type="entry name" value="Sugar_tr"/>
    <property type="match status" value="1"/>
</dbReference>
<comment type="catalytic activity">
    <reaction evidence="8">
        <text>myo-inositol(out) + H(+)(out) = myo-inositol(in) + H(+)(in)</text>
        <dbReference type="Rhea" id="RHEA:60364"/>
        <dbReference type="ChEBI" id="CHEBI:15378"/>
        <dbReference type="ChEBI" id="CHEBI:17268"/>
    </reaction>
</comment>
<evidence type="ECO:0000313" key="14">
    <source>
        <dbReference type="Proteomes" id="UP000279259"/>
    </source>
</evidence>
<evidence type="ECO:0000256" key="9">
    <source>
        <dbReference type="RuleBase" id="RU003346"/>
    </source>
</evidence>
<keyword evidence="7 11" id="KW-0472">Membrane</keyword>
<dbReference type="InterPro" id="IPR005828">
    <property type="entry name" value="MFS_sugar_transport-like"/>
</dbReference>
<evidence type="ECO:0000313" key="13">
    <source>
        <dbReference type="EMBL" id="RSH91562.1"/>
    </source>
</evidence>
<gene>
    <name evidence="13" type="primary">ITR2_2</name>
    <name evidence="13" type="ORF">EHS25_009861</name>
</gene>
<evidence type="ECO:0000256" key="6">
    <source>
        <dbReference type="ARBA" id="ARBA00022989"/>
    </source>
</evidence>
<keyword evidence="14" id="KW-1185">Reference proteome</keyword>
<keyword evidence="4" id="KW-1003">Cell membrane</keyword>
<comment type="similarity">
    <text evidence="2 9">Belongs to the major facilitator superfamily. Sugar transporter (TC 2.A.1.1) family.</text>
</comment>
<feature type="transmembrane region" description="Helical" evidence="11">
    <location>
        <begin position="186"/>
        <end position="208"/>
    </location>
</feature>
<feature type="transmembrane region" description="Helical" evidence="11">
    <location>
        <begin position="450"/>
        <end position="475"/>
    </location>
</feature>
<evidence type="ECO:0000256" key="3">
    <source>
        <dbReference type="ARBA" id="ARBA00022448"/>
    </source>
</evidence>
<dbReference type="NCBIfam" id="TIGR00879">
    <property type="entry name" value="SP"/>
    <property type="match status" value="1"/>
</dbReference>
<protein>
    <submittedName>
        <fullName evidence="13">Myo-inositol transporter</fullName>
    </submittedName>
</protein>
<dbReference type="InterPro" id="IPR036259">
    <property type="entry name" value="MFS_trans_sf"/>
</dbReference>
<evidence type="ECO:0000256" key="11">
    <source>
        <dbReference type="SAM" id="Phobius"/>
    </source>
</evidence>
<comment type="subcellular location">
    <subcellularLocation>
        <location evidence="1">Cell membrane</location>
        <topology evidence="1">Multi-pass membrane protein</topology>
    </subcellularLocation>
</comment>
<feature type="transmembrane region" description="Helical" evidence="11">
    <location>
        <begin position="100"/>
        <end position="120"/>
    </location>
</feature>
<sequence>MSQYLEAEDKAKPTGMSEFYENAPHAGPSGSEEAAHDSLHQEVLMAGERQEKLTFFVLLLTTCAAISGLCFGYDTGVISAALVSIRNDLGHALSDTEKEWISTSTSVGALMGALSAGALSDKIGRKWVLGLGDVWLIAGAIVICSSFSVPQIIVGRALLGLGVGTAAATAPVYIAELAPTRFRGALVTVQSICITGGQFISYCIGVPLTGEGGWRIQFAIGIAPALIQACAIHFLPESPRYDMLRGHRERAIETIRRASSSSSQQYFEAKIQALEAVVAVSARFQEKYSFKQRLRLLVTQSRYGKPAITALGIGIFQQLCGFNSLMYYSATIFAYAGFDNATATGLVVSGTNWFFTIVAMFILDRVGKRRILLCTYPGMIAGLALASVAFWKMTEETGHRLVEGSVYPTQWTNMMLGMMIVFIAFYATGSGNITWTVGELFPLEMRGIGSAVLAGGIWAANIVISATFLTLMNAIGPTPTFALYAGICLFGLVFIFFCYPEPSGLSLEEIQEIYKYGFGVKRSKEIRAEHKAAQAHILAQAGTQSPASAADEEKNVANYA</sequence>
<feature type="transmembrane region" description="Helical" evidence="11">
    <location>
        <begin position="307"/>
        <end position="329"/>
    </location>
</feature>
<dbReference type="FunFam" id="1.20.1250.20:FF:000073">
    <property type="entry name" value="MFS myo-inositol transporter, putative"/>
    <property type="match status" value="1"/>
</dbReference>
<feature type="transmembrane region" description="Helical" evidence="11">
    <location>
        <begin position="127"/>
        <end position="148"/>
    </location>
</feature>
<evidence type="ECO:0000256" key="4">
    <source>
        <dbReference type="ARBA" id="ARBA00022475"/>
    </source>
</evidence>
<evidence type="ECO:0000256" key="5">
    <source>
        <dbReference type="ARBA" id="ARBA00022692"/>
    </source>
</evidence>
<dbReference type="InterPro" id="IPR003663">
    <property type="entry name" value="Sugar/inositol_transpt"/>
</dbReference>
<reference evidence="13 14" key="1">
    <citation type="submission" date="2018-11" db="EMBL/GenBank/DDBJ databases">
        <title>Genome sequence of Saitozyma podzolica DSM 27192.</title>
        <authorList>
            <person name="Aliyu H."/>
            <person name="Gorte O."/>
            <person name="Ochsenreither K."/>
        </authorList>
    </citation>
    <scope>NUCLEOTIDE SEQUENCE [LARGE SCALE GENOMIC DNA]</scope>
    <source>
        <strain evidence="13 14">DSM 27192</strain>
    </source>
</reference>
<keyword evidence="5 11" id="KW-0812">Transmembrane</keyword>
<dbReference type="OrthoDB" id="6339427at2759"/>
<keyword evidence="3 9" id="KW-0813">Transport</keyword>
<dbReference type="GO" id="GO:1904679">
    <property type="term" value="P:myo-inositol import across plasma membrane"/>
    <property type="evidence" value="ECO:0007669"/>
    <property type="project" value="UniProtKB-ARBA"/>
</dbReference>
<dbReference type="InterPro" id="IPR020846">
    <property type="entry name" value="MFS_dom"/>
</dbReference>
<name>A0A427YKE2_9TREE</name>
<dbReference type="PROSITE" id="PS00216">
    <property type="entry name" value="SUGAR_TRANSPORT_1"/>
    <property type="match status" value="1"/>
</dbReference>
<feature type="transmembrane region" description="Helical" evidence="11">
    <location>
        <begin position="341"/>
        <end position="363"/>
    </location>
</feature>
<accession>A0A427YKE2</accession>
<evidence type="ECO:0000256" key="8">
    <source>
        <dbReference type="ARBA" id="ARBA00049119"/>
    </source>
</evidence>
<feature type="transmembrane region" description="Helical" evidence="11">
    <location>
        <begin position="481"/>
        <end position="499"/>
    </location>
</feature>
<dbReference type="PROSITE" id="PS50850">
    <property type="entry name" value="MFS"/>
    <property type="match status" value="1"/>
</dbReference>
<dbReference type="PANTHER" id="PTHR48020">
    <property type="entry name" value="PROTON MYO-INOSITOL COTRANSPORTER"/>
    <property type="match status" value="1"/>
</dbReference>
<evidence type="ECO:0000256" key="7">
    <source>
        <dbReference type="ARBA" id="ARBA00023136"/>
    </source>
</evidence>
<organism evidence="13 14">
    <name type="scientific">Saitozyma podzolica</name>
    <dbReference type="NCBI Taxonomy" id="1890683"/>
    <lineage>
        <taxon>Eukaryota</taxon>
        <taxon>Fungi</taxon>
        <taxon>Dikarya</taxon>
        <taxon>Basidiomycota</taxon>
        <taxon>Agaricomycotina</taxon>
        <taxon>Tremellomycetes</taxon>
        <taxon>Tremellales</taxon>
        <taxon>Trimorphomycetaceae</taxon>
        <taxon>Saitozyma</taxon>
    </lineage>
</organism>
<comment type="caution">
    <text evidence="13">The sequence shown here is derived from an EMBL/GenBank/DDBJ whole genome shotgun (WGS) entry which is preliminary data.</text>
</comment>
<feature type="transmembrane region" description="Helical" evidence="11">
    <location>
        <begin position="154"/>
        <end position="174"/>
    </location>
</feature>
<feature type="domain" description="Major facilitator superfamily (MFS) profile" evidence="12">
    <location>
        <begin position="60"/>
        <end position="503"/>
    </location>
</feature>
<feature type="transmembrane region" description="Helical" evidence="11">
    <location>
        <begin position="55"/>
        <end position="80"/>
    </location>
</feature>
<evidence type="ECO:0000259" key="12">
    <source>
        <dbReference type="PROSITE" id="PS50850"/>
    </source>
</evidence>
<evidence type="ECO:0000256" key="10">
    <source>
        <dbReference type="SAM" id="MobiDB-lite"/>
    </source>
</evidence>
<dbReference type="SUPFAM" id="SSF103473">
    <property type="entry name" value="MFS general substrate transporter"/>
    <property type="match status" value="1"/>
</dbReference>
<feature type="transmembrane region" description="Helical" evidence="11">
    <location>
        <begin position="411"/>
        <end position="429"/>
    </location>
</feature>
<dbReference type="GO" id="GO:0005365">
    <property type="term" value="F:myo-inositol transmembrane transporter activity"/>
    <property type="evidence" value="ECO:0007669"/>
    <property type="project" value="UniProtKB-ARBA"/>
</dbReference>
<feature type="transmembrane region" description="Helical" evidence="11">
    <location>
        <begin position="214"/>
        <end position="235"/>
    </location>
</feature>
<dbReference type="AlphaFoldDB" id="A0A427YKE2"/>
<dbReference type="InterPro" id="IPR050814">
    <property type="entry name" value="Myo-inositol_Transporter"/>
</dbReference>
<dbReference type="PANTHER" id="PTHR48020:SF12">
    <property type="entry name" value="PROTON MYO-INOSITOL COTRANSPORTER"/>
    <property type="match status" value="1"/>
</dbReference>
<feature type="transmembrane region" description="Helical" evidence="11">
    <location>
        <begin position="370"/>
        <end position="391"/>
    </location>
</feature>
<feature type="region of interest" description="Disordered" evidence="10">
    <location>
        <begin position="15"/>
        <end position="34"/>
    </location>
</feature>
<keyword evidence="6 11" id="KW-1133">Transmembrane helix</keyword>
<evidence type="ECO:0000256" key="1">
    <source>
        <dbReference type="ARBA" id="ARBA00004651"/>
    </source>
</evidence>
<proteinExistence type="inferred from homology"/>
<dbReference type="InterPro" id="IPR005829">
    <property type="entry name" value="Sugar_transporter_CS"/>
</dbReference>
<dbReference type="EMBL" id="RSCD01000008">
    <property type="protein sequence ID" value="RSH91562.1"/>
    <property type="molecule type" value="Genomic_DNA"/>
</dbReference>
<dbReference type="GO" id="GO:0005886">
    <property type="term" value="C:plasma membrane"/>
    <property type="evidence" value="ECO:0007669"/>
    <property type="project" value="UniProtKB-SubCell"/>
</dbReference>